<gene>
    <name evidence="1" type="ordered locus">UCYN_06090</name>
</gene>
<proteinExistence type="predicted"/>
<keyword evidence="2" id="KW-1185">Reference proteome</keyword>
<dbReference type="Pfam" id="PF11165">
    <property type="entry name" value="DUF2949"/>
    <property type="match status" value="1"/>
</dbReference>
<dbReference type="HOGENOM" id="CLU_184319_0_0_3"/>
<sequence length="70" mass="8236">MQKQLISEEFREFLQQEIALSSKDLSVVFNNQCQPSDPIPMLLWQYGLISSNQLQLIWDWLDAQVRLQSP</sequence>
<dbReference type="KEGG" id="cyu:UCYN_06090"/>
<reference evidence="1 2" key="1">
    <citation type="journal article" date="2010" name="Nature">
        <title>Metabolic streamlining in an open-ocean nitrogen-fixing cyanobacterium.</title>
        <authorList>
            <person name="Tripp H.J."/>
            <person name="Bench S.R."/>
            <person name="Turk K.A."/>
            <person name="Foster R.A."/>
            <person name="Desany B.A."/>
            <person name="Niazi F."/>
            <person name="Affourtit J.P."/>
            <person name="Zehr J.P."/>
        </authorList>
    </citation>
    <scope>NUCLEOTIDE SEQUENCE [LARGE SCALE GENOMIC DNA]</scope>
    <source>
        <strain evidence="2">ALOHA</strain>
    </source>
</reference>
<dbReference type="OrthoDB" id="433602at2"/>
<dbReference type="PATRIC" id="fig|713887.8.peg.567"/>
<name>B7TB40_ATETH</name>
<evidence type="ECO:0000313" key="1">
    <source>
        <dbReference type="EMBL" id="ACJ53728.2"/>
    </source>
</evidence>
<organism evidence="2">
    <name type="scientific">Atelocyanobacterium thalassa (isolate ALOHA)</name>
    <dbReference type="NCBI Taxonomy" id="1453429"/>
    <lineage>
        <taxon>Bacteria</taxon>
        <taxon>Bacillati</taxon>
        <taxon>Cyanobacteriota</taxon>
        <taxon>Cyanophyceae</taxon>
        <taxon>Oscillatoriophycideae</taxon>
        <taxon>Chroococcales</taxon>
        <taxon>Aphanothecaceae</taxon>
        <taxon>Candidatus Atelocyanobacterium</taxon>
        <taxon>Candidatus Atelocyanobacterium thalassae</taxon>
    </lineage>
</organism>
<accession>B7TB40</accession>
<evidence type="ECO:0008006" key="3">
    <source>
        <dbReference type="Google" id="ProtNLM"/>
    </source>
</evidence>
<protein>
    <recommendedName>
        <fullName evidence="3">DUF2949 domain-containing protein</fullName>
    </recommendedName>
</protein>
<dbReference type="STRING" id="1453429.UCYN_06090"/>
<dbReference type="EMBL" id="CP001842">
    <property type="protein sequence ID" value="ACJ53728.2"/>
    <property type="molecule type" value="Genomic_DNA"/>
</dbReference>
<dbReference type="Proteomes" id="UP000001405">
    <property type="component" value="Chromosome"/>
</dbReference>
<dbReference type="InterPro" id="IPR021336">
    <property type="entry name" value="DUF2949"/>
</dbReference>
<evidence type="ECO:0000313" key="2">
    <source>
        <dbReference type="Proteomes" id="UP000001405"/>
    </source>
</evidence>
<dbReference type="AlphaFoldDB" id="B7TB40"/>
<dbReference type="RefSeq" id="WP_012953997.1">
    <property type="nucleotide sequence ID" value="NC_013771.1"/>
</dbReference>